<feature type="region of interest" description="Disordered" evidence="2">
    <location>
        <begin position="173"/>
        <end position="193"/>
    </location>
</feature>
<proteinExistence type="predicted"/>
<organism evidence="4">
    <name type="scientific">Ostreococcus tauri</name>
    <name type="common">Marine green alga</name>
    <dbReference type="NCBI Taxonomy" id="70448"/>
    <lineage>
        <taxon>Eukaryota</taxon>
        <taxon>Viridiplantae</taxon>
        <taxon>Chlorophyta</taxon>
        <taxon>Mamiellophyceae</taxon>
        <taxon>Mamiellales</taxon>
        <taxon>Bathycoccaceae</taxon>
        <taxon>Ostreococcus</taxon>
    </lineage>
</organism>
<feature type="coiled-coil region" evidence="1">
    <location>
        <begin position="416"/>
        <end position="443"/>
    </location>
</feature>
<accession>A0A1Y5I246</accession>
<evidence type="ECO:0000256" key="1">
    <source>
        <dbReference type="SAM" id="Coils"/>
    </source>
</evidence>
<feature type="coiled-coil region" evidence="1">
    <location>
        <begin position="115"/>
        <end position="153"/>
    </location>
</feature>
<evidence type="ECO:0000256" key="2">
    <source>
        <dbReference type="SAM" id="MobiDB-lite"/>
    </source>
</evidence>
<dbReference type="InterPro" id="IPR032714">
    <property type="entry name" value="DZIP1_N"/>
</dbReference>
<evidence type="ECO:0000259" key="3">
    <source>
        <dbReference type="Pfam" id="PF13815"/>
    </source>
</evidence>
<name>A0A1Y5I246_OSTTA</name>
<dbReference type="AlphaFoldDB" id="A0A1Y5I246"/>
<keyword evidence="1" id="KW-0175">Coiled coil</keyword>
<protein>
    <recommendedName>
        <fullName evidence="3">Cilium assembly protein DZIP1 N-terminal domain-containing protein</fullName>
    </recommendedName>
</protein>
<dbReference type="Pfam" id="PF13815">
    <property type="entry name" value="Dzip-like_N"/>
    <property type="match status" value="1"/>
</dbReference>
<feature type="domain" description="Cilium assembly protein DZIP1 N-terminal" evidence="3">
    <location>
        <begin position="45"/>
        <end position="151"/>
    </location>
</feature>
<evidence type="ECO:0000313" key="4">
    <source>
        <dbReference type="EMBL" id="OUS43556.1"/>
    </source>
</evidence>
<dbReference type="Proteomes" id="UP000195557">
    <property type="component" value="Unassembled WGS sequence"/>
</dbReference>
<feature type="coiled-coil region" evidence="1">
    <location>
        <begin position="254"/>
        <end position="389"/>
    </location>
</feature>
<reference evidence="4" key="1">
    <citation type="submission" date="2017-04" db="EMBL/GenBank/DDBJ databases">
        <title>Population genomics of picophytoplankton unveils novel chromosome hypervariability.</title>
        <authorList>
            <consortium name="DOE Joint Genome Institute"/>
            <person name="Blanc-Mathieu R."/>
            <person name="Krasovec M."/>
            <person name="Hebrard M."/>
            <person name="Yau S."/>
            <person name="Desgranges E."/>
            <person name="Martin J."/>
            <person name="Schackwitz W."/>
            <person name="Kuo A."/>
            <person name="Salin G."/>
            <person name="Donnadieu C."/>
            <person name="Desdevises Y."/>
            <person name="Sanchez-Ferandin S."/>
            <person name="Moreau H."/>
            <person name="Rivals E."/>
            <person name="Grigoriev I.V."/>
            <person name="Grimsley N."/>
            <person name="Eyre-Walker A."/>
            <person name="Piganeau G."/>
        </authorList>
    </citation>
    <scope>NUCLEOTIDE SEQUENCE [LARGE SCALE GENOMIC DNA]</scope>
    <source>
        <strain evidence="4">RCC 1115</strain>
    </source>
</reference>
<gene>
    <name evidence="4" type="ORF">BE221DRAFT_80271</name>
</gene>
<sequence>MTTYSPDVVRSNALFDGEAEDLDSVPSPRMGRENARDTFEFETLKDPRIDWSAIARCDARDARRRTDIDALEAVLEACVRADIDSISNQEMCEPRGGRELAKLLQLLVEYLLHVQEALSESKARSEREIEGWKERAKRERDDARKFARELRLANETHEAEVIAMAAEYAKRRNNPDSAELEDARRRGESMAAERAARDLEKRLREQRELFDSAVDRMRAAHAEAQAEAARELAARKADLAAARAQYVATSTDSTKEAKRMIDDAQVLIREAREKAELEKSNVSRIRAELNAATEAQQRHKRSLAETKLELTRLQEDFKNESESNAELRMALERRDQERKLMREQIEQLRGKQTPVGEEQAELTSLRALVKNNFTEIERLKRENEVLREDRDAQSKWVADEKKQRVSSNERISQGELTDKEKTISDLQEDILKLRKDLAEERSKKLITIKPIIEGYEARERRANATTVAPTPEPMTKAAGKVITKTVRAHKAEDMEGSLSAIMNELNVNVDRGVEGLDDAAFQEAMKKFETITMRDVSKDPKMRSRYMEARDRALKQIDQIVA</sequence>
<dbReference type="EMBL" id="KZ155831">
    <property type="protein sequence ID" value="OUS43556.1"/>
    <property type="molecule type" value="Genomic_DNA"/>
</dbReference>